<name>A0A1M7K8F2_9BACT</name>
<accession>A0A1M7K8F2</accession>
<reference evidence="1 2" key="1">
    <citation type="submission" date="2016-11" db="EMBL/GenBank/DDBJ databases">
        <authorList>
            <person name="Jaros S."/>
            <person name="Januszkiewicz K."/>
            <person name="Wedrychowicz H."/>
        </authorList>
    </citation>
    <scope>NUCLEOTIDE SEQUENCE [LARGE SCALE GENOMIC DNA]</scope>
    <source>
        <strain evidence="1 2">DSM 27406</strain>
    </source>
</reference>
<dbReference type="STRING" id="1419482.SAMN05444266_109200"/>
<dbReference type="RefSeq" id="WP_143160071.1">
    <property type="nucleotide sequence ID" value="NZ_FRBL01000009.1"/>
</dbReference>
<evidence type="ECO:0000313" key="1">
    <source>
        <dbReference type="EMBL" id="SHM61536.1"/>
    </source>
</evidence>
<evidence type="ECO:0000313" key="2">
    <source>
        <dbReference type="Proteomes" id="UP000184420"/>
    </source>
</evidence>
<dbReference type="OrthoDB" id="1258428at2"/>
<sequence>MTRYLFLFFTIYLFSCTQTRNNDISNENTHQHMSVNTKLDLRHDSAMVSLIGDIKTSMLGYMEIAHPEYTAADVDHCVVILEEYLTTLGSAADPSSGLDIVKKTVLKLNDLNEKSGGQLIETDQREMIAELIINAGFKKGFNTQEEDITEEWREW</sequence>
<keyword evidence="2" id="KW-1185">Reference proteome</keyword>
<organism evidence="1 2">
    <name type="scientific">Chitinophaga jiangningensis</name>
    <dbReference type="NCBI Taxonomy" id="1419482"/>
    <lineage>
        <taxon>Bacteria</taxon>
        <taxon>Pseudomonadati</taxon>
        <taxon>Bacteroidota</taxon>
        <taxon>Chitinophagia</taxon>
        <taxon>Chitinophagales</taxon>
        <taxon>Chitinophagaceae</taxon>
        <taxon>Chitinophaga</taxon>
    </lineage>
</organism>
<dbReference type="AlphaFoldDB" id="A0A1M7K8F2"/>
<dbReference type="EMBL" id="FRBL01000009">
    <property type="protein sequence ID" value="SHM61536.1"/>
    <property type="molecule type" value="Genomic_DNA"/>
</dbReference>
<gene>
    <name evidence="1" type="ORF">SAMN05444266_109200</name>
</gene>
<protein>
    <submittedName>
        <fullName evidence="1">Uncharacterized protein</fullName>
    </submittedName>
</protein>
<proteinExistence type="predicted"/>
<dbReference type="Proteomes" id="UP000184420">
    <property type="component" value="Unassembled WGS sequence"/>
</dbReference>